<comment type="caution">
    <text evidence="4">The sequence shown here is derived from an EMBL/GenBank/DDBJ whole genome shotgun (WGS) entry which is preliminary data.</text>
</comment>
<feature type="transmembrane region" description="Helical" evidence="1">
    <location>
        <begin position="499"/>
        <end position="517"/>
    </location>
</feature>
<evidence type="ECO:0000256" key="1">
    <source>
        <dbReference type="SAM" id="Phobius"/>
    </source>
</evidence>
<feature type="domain" description="Coenzyme F420 hydrogenase/dehydrogenase beta subunit C-terminal" evidence="3">
    <location>
        <begin position="221"/>
        <end position="366"/>
    </location>
</feature>
<dbReference type="Pfam" id="PF04422">
    <property type="entry name" value="FrhB_FdhB_N"/>
    <property type="match status" value="1"/>
</dbReference>
<dbReference type="InterPro" id="IPR007525">
    <property type="entry name" value="FrhB_FdhB_C"/>
</dbReference>
<dbReference type="PANTHER" id="PTHR31332">
    <property type="entry name" value="7-HYDROXYMETHYL CHLOROPHYLL A REDUCTASE, CHLOROPLASTIC"/>
    <property type="match status" value="1"/>
</dbReference>
<keyword evidence="5" id="KW-1185">Reference proteome</keyword>
<dbReference type="InterPro" id="IPR045220">
    <property type="entry name" value="FRHB/FDHB/HCAR-like"/>
</dbReference>
<organism evidence="4 5">
    <name type="scientific">Coccomyxa viridis</name>
    <dbReference type="NCBI Taxonomy" id="1274662"/>
    <lineage>
        <taxon>Eukaryota</taxon>
        <taxon>Viridiplantae</taxon>
        <taxon>Chlorophyta</taxon>
        <taxon>core chlorophytes</taxon>
        <taxon>Trebouxiophyceae</taxon>
        <taxon>Trebouxiophyceae incertae sedis</taxon>
        <taxon>Coccomyxaceae</taxon>
        <taxon>Coccomyxa</taxon>
    </lineage>
</organism>
<dbReference type="EMBL" id="CAXHTA020000007">
    <property type="protein sequence ID" value="CAL5222320.1"/>
    <property type="molecule type" value="Genomic_DNA"/>
</dbReference>
<evidence type="ECO:0000313" key="4">
    <source>
        <dbReference type="EMBL" id="CAL5222320.1"/>
    </source>
</evidence>
<reference evidence="4 5" key="1">
    <citation type="submission" date="2024-06" db="EMBL/GenBank/DDBJ databases">
        <authorList>
            <person name="Kraege A."/>
            <person name="Thomma B."/>
        </authorList>
    </citation>
    <scope>NUCLEOTIDE SEQUENCE [LARGE SCALE GENOMIC DNA]</scope>
</reference>
<dbReference type="PANTHER" id="PTHR31332:SF0">
    <property type="entry name" value="7-HYDROXYMETHYL CHLOROPHYLL A REDUCTASE, CHLOROPLASTIC"/>
    <property type="match status" value="1"/>
</dbReference>
<proteinExistence type="predicted"/>
<keyword evidence="1" id="KW-0812">Transmembrane</keyword>
<keyword evidence="1" id="KW-0472">Membrane</keyword>
<sequence>MQKLRQNSSYDCSTSYNLCTALQRPNVSVLAAVNHRHRKHKQSLISCQVQAPGKDVADRADWRSKAKPIKEGSTYPAKELCSHCGLCDTYYVAHVKDACAFLGDGMSKIEALEHQVHGRGRDLDNLEDLHFGVHTDMMYALASPPVPGAQWTGVVTQIAIQMLESGQVEAVVCVQSDEHDRFNPKPLVARSKEDIIKARGVKPTLSPNLNTLATVEALDVKRLLFIGVGCQVQALRSVEKYLNLDALYVLGTNCVDNGPRAGLEKFLNVASSDPDTVLHYEFMQDYRVHIKHTDGSFEYVPYFCLPANDLNDVIAPSCYSCFDYPNALADLVVGYMGVDYRGKDMTSHPQYITVRNERGQRMLDTVKPCLQTLPTMQAGDRRPFVLQTVIADDQGKMGKAPNPAPRALGYIIAKVLTWLGPKGLEFGRYSIDYHYIRNYLYVNRHMGPARANRHIPEFAKRLVAMYNEKGEVSSRLDLDTFKGRSMQAAAQESTSAKPLASILVGCVVGAILIAWLASQH</sequence>
<protein>
    <submittedName>
        <fullName evidence="4">G4665 protein</fullName>
    </submittedName>
</protein>
<evidence type="ECO:0000313" key="5">
    <source>
        <dbReference type="Proteomes" id="UP001497392"/>
    </source>
</evidence>
<feature type="domain" description="Coenzyme F420 hydrogenase/dehydrogenase beta subunit N-terminal" evidence="2">
    <location>
        <begin position="137"/>
        <end position="212"/>
    </location>
</feature>
<evidence type="ECO:0000259" key="2">
    <source>
        <dbReference type="Pfam" id="PF04422"/>
    </source>
</evidence>
<name>A0ABP1FQU7_9CHLO</name>
<evidence type="ECO:0000259" key="3">
    <source>
        <dbReference type="Pfam" id="PF04432"/>
    </source>
</evidence>
<dbReference type="InterPro" id="IPR007516">
    <property type="entry name" value="Co_F420_Hydgase/DH_bsu_N"/>
</dbReference>
<keyword evidence="1" id="KW-1133">Transmembrane helix</keyword>
<dbReference type="Proteomes" id="UP001497392">
    <property type="component" value="Unassembled WGS sequence"/>
</dbReference>
<gene>
    <name evidence="4" type="primary">g4665</name>
    <name evidence="4" type="ORF">VP750_LOCUS3979</name>
</gene>
<dbReference type="Pfam" id="PF04432">
    <property type="entry name" value="FrhB_FdhB_C"/>
    <property type="match status" value="1"/>
</dbReference>
<accession>A0ABP1FQU7</accession>